<dbReference type="Proteomes" id="UP000694397">
    <property type="component" value="Chromosome 20"/>
</dbReference>
<dbReference type="KEGG" id="sfm:108925130"/>
<dbReference type="Gene3D" id="3.10.200.10">
    <property type="entry name" value="Alpha carbonic anhydrase"/>
    <property type="match status" value="1"/>
</dbReference>
<dbReference type="GeneTree" id="ENSGT00940000164039"/>
<comment type="cofactor">
    <cofactor evidence="1 9">
        <name>Zn(2+)</name>
        <dbReference type="ChEBI" id="CHEBI:29105"/>
    </cofactor>
</comment>
<reference evidence="11 12" key="1">
    <citation type="submission" date="2019-04" db="EMBL/GenBank/DDBJ databases">
        <authorList>
            <consortium name="Wellcome Sanger Institute Data Sharing"/>
        </authorList>
    </citation>
    <scope>NUCLEOTIDE SEQUENCE [LARGE SCALE GENOMIC DNA]</scope>
</reference>
<comment type="catalytic activity">
    <reaction evidence="9">
        <text>hydrogencarbonate + H(+) = CO2 + H2O</text>
        <dbReference type="Rhea" id="RHEA:10748"/>
        <dbReference type="ChEBI" id="CHEBI:15377"/>
        <dbReference type="ChEBI" id="CHEBI:15378"/>
        <dbReference type="ChEBI" id="CHEBI:16526"/>
        <dbReference type="ChEBI" id="CHEBI:17544"/>
        <dbReference type="EC" id="4.2.1.1"/>
    </reaction>
</comment>
<feature type="signal peptide" evidence="9">
    <location>
        <begin position="1"/>
        <end position="18"/>
    </location>
</feature>
<keyword evidence="4 9" id="KW-0479">Metal-binding</keyword>
<keyword evidence="6 9" id="KW-0862">Zinc</keyword>
<dbReference type="PROSITE" id="PS51144">
    <property type="entry name" value="ALPHA_CA_2"/>
    <property type="match status" value="1"/>
</dbReference>
<evidence type="ECO:0000256" key="8">
    <source>
        <dbReference type="ARBA" id="ARBA00023239"/>
    </source>
</evidence>
<protein>
    <recommendedName>
        <fullName evidence="3 9">Carbonic anhydrase</fullName>
        <ecNumber evidence="3 9">4.2.1.1</ecNumber>
    </recommendedName>
</protein>
<dbReference type="GO" id="GO:0008270">
    <property type="term" value="F:zinc ion binding"/>
    <property type="evidence" value="ECO:0007669"/>
    <property type="project" value="UniProtKB-UniRule"/>
</dbReference>
<evidence type="ECO:0000259" key="10">
    <source>
        <dbReference type="PROSITE" id="PS51144"/>
    </source>
</evidence>
<proteinExistence type="inferred from homology"/>
<dbReference type="SUPFAM" id="SSF51069">
    <property type="entry name" value="Carbonic anhydrase"/>
    <property type="match status" value="1"/>
</dbReference>
<keyword evidence="8 9" id="KW-0456">Lyase</keyword>
<dbReference type="InterPro" id="IPR023561">
    <property type="entry name" value="Carbonic_anhydrase_a-class"/>
</dbReference>
<feature type="domain" description="Alpha-carbonic anhydrase" evidence="10">
    <location>
        <begin position="23"/>
        <end position="288"/>
    </location>
</feature>
<feature type="chain" id="PRO_5034882045" description="Carbonic anhydrase" evidence="9">
    <location>
        <begin position="19"/>
        <end position="328"/>
    </location>
</feature>
<evidence type="ECO:0000256" key="9">
    <source>
        <dbReference type="RuleBase" id="RU367011"/>
    </source>
</evidence>
<dbReference type="EC" id="4.2.1.1" evidence="3 9"/>
<dbReference type="GO" id="GO:0004089">
    <property type="term" value="F:carbonate dehydratase activity"/>
    <property type="evidence" value="ECO:0007669"/>
    <property type="project" value="UniProtKB-UniRule"/>
</dbReference>
<evidence type="ECO:0000256" key="6">
    <source>
        <dbReference type="ARBA" id="ARBA00022833"/>
    </source>
</evidence>
<evidence type="ECO:0000256" key="5">
    <source>
        <dbReference type="ARBA" id="ARBA00022729"/>
    </source>
</evidence>
<dbReference type="InterPro" id="IPR001148">
    <property type="entry name" value="CA_dom"/>
</dbReference>
<dbReference type="Pfam" id="PF00194">
    <property type="entry name" value="Carb_anhydrase"/>
    <property type="match status" value="1"/>
</dbReference>
<evidence type="ECO:0000256" key="1">
    <source>
        <dbReference type="ARBA" id="ARBA00001947"/>
    </source>
</evidence>
<comment type="function">
    <text evidence="9">Reversible hydration of carbon dioxide.</text>
</comment>
<dbReference type="FunFam" id="3.10.200.10:FF:000003">
    <property type="entry name" value="Carbonic anhydrase 12"/>
    <property type="match status" value="1"/>
</dbReference>
<keyword evidence="12" id="KW-1185">Reference proteome</keyword>
<accession>A0A8C9T6H9</accession>
<dbReference type="OrthoDB" id="429145at2759"/>
<evidence type="ECO:0000256" key="7">
    <source>
        <dbReference type="ARBA" id="ARBA00023180"/>
    </source>
</evidence>
<dbReference type="InterPro" id="IPR041874">
    <property type="entry name" value="CA4/CA15"/>
</dbReference>
<organism evidence="11 12">
    <name type="scientific">Scleropages formosus</name>
    <name type="common">Asian bonytongue</name>
    <name type="synonym">Osteoglossum formosum</name>
    <dbReference type="NCBI Taxonomy" id="113540"/>
    <lineage>
        <taxon>Eukaryota</taxon>
        <taxon>Metazoa</taxon>
        <taxon>Chordata</taxon>
        <taxon>Craniata</taxon>
        <taxon>Vertebrata</taxon>
        <taxon>Euteleostomi</taxon>
        <taxon>Actinopterygii</taxon>
        <taxon>Neopterygii</taxon>
        <taxon>Teleostei</taxon>
        <taxon>Osteoglossocephala</taxon>
        <taxon>Osteoglossomorpha</taxon>
        <taxon>Osteoglossiformes</taxon>
        <taxon>Osteoglossidae</taxon>
        <taxon>Scleropages</taxon>
    </lineage>
</organism>
<evidence type="ECO:0000256" key="4">
    <source>
        <dbReference type="ARBA" id="ARBA00022723"/>
    </source>
</evidence>
<reference evidence="11" key="3">
    <citation type="submission" date="2025-09" db="UniProtKB">
        <authorList>
            <consortium name="Ensembl"/>
        </authorList>
    </citation>
    <scope>IDENTIFICATION</scope>
</reference>
<comment type="similarity">
    <text evidence="2 9">Belongs to the alpha-carbonic anhydrase family.</text>
</comment>
<keyword evidence="5 9" id="KW-0732">Signal</keyword>
<reference evidence="11" key="2">
    <citation type="submission" date="2025-08" db="UniProtKB">
        <authorList>
            <consortium name="Ensembl"/>
        </authorList>
    </citation>
    <scope>IDENTIFICATION</scope>
</reference>
<dbReference type="AlphaFoldDB" id="A0A8C9T6H9"/>
<dbReference type="GO" id="GO:0005886">
    <property type="term" value="C:plasma membrane"/>
    <property type="evidence" value="ECO:0007669"/>
    <property type="project" value="TreeGrafter"/>
</dbReference>
<dbReference type="PROSITE" id="PS00162">
    <property type="entry name" value="ALPHA_CA_1"/>
    <property type="match status" value="1"/>
</dbReference>
<dbReference type="PANTHER" id="PTHR18952:SF200">
    <property type="entry name" value="CARBONIC ANHYDRASE"/>
    <property type="match status" value="1"/>
</dbReference>
<evidence type="ECO:0000313" key="12">
    <source>
        <dbReference type="Proteomes" id="UP000694397"/>
    </source>
</evidence>
<dbReference type="InterPro" id="IPR018338">
    <property type="entry name" value="Carbonic_anhydrase_a-class_CS"/>
</dbReference>
<dbReference type="InterPro" id="IPR036398">
    <property type="entry name" value="CA_dom_sf"/>
</dbReference>
<dbReference type="PANTHER" id="PTHR18952">
    <property type="entry name" value="CARBONIC ANHYDRASE"/>
    <property type="match status" value="1"/>
</dbReference>
<sequence>MIAVILTALLVLTALAHSASGEAAWCYHDSTCNDTVWASLPIGYCNGTRQSPVNIVTASVQPNANLTAFNFTGFSSNSTMSEITNTGETVQVKLQTGSVNISGGGLSTTYNALQFHLHWGNGSNVPGSEHTVDSKRYPMELHMVTVKPQYNGSITLAVSDPEGVAAFSFFIEGKNDSNLPASWNTLTSYLSNITQAGQKANISSGISLDDLLVGVNRTQYYRYLGSLTVPDCNEAVVWTVFKDSIKISNNLIDLFSASVYFNTSPPLLMTNTYRSSQKLNSRVITSQVSTTAVTVTPTTAKPSSSPPSSAALTLPLLCAILLFHLFPK</sequence>
<dbReference type="CTD" id="553469"/>
<dbReference type="Ensembl" id="ENSSFOT00015069893.1">
    <property type="protein sequence ID" value="ENSSFOP00015042729.1"/>
    <property type="gene ID" value="ENSSFOG00015026156.1"/>
</dbReference>
<evidence type="ECO:0000256" key="3">
    <source>
        <dbReference type="ARBA" id="ARBA00012925"/>
    </source>
</evidence>
<gene>
    <name evidence="11" type="primary">LOC108925130</name>
</gene>
<dbReference type="SMART" id="SM01057">
    <property type="entry name" value="Carb_anhydrase"/>
    <property type="match status" value="1"/>
</dbReference>
<evidence type="ECO:0000313" key="11">
    <source>
        <dbReference type="Ensembl" id="ENSSFOP00015042729.1"/>
    </source>
</evidence>
<keyword evidence="7" id="KW-0325">Glycoprotein</keyword>
<name>A0A8C9T6H9_SCLFO</name>
<evidence type="ECO:0000256" key="2">
    <source>
        <dbReference type="ARBA" id="ARBA00010718"/>
    </source>
</evidence>
<dbReference type="CDD" id="cd03117">
    <property type="entry name" value="alpha_CA_IV_XV_like"/>
    <property type="match status" value="1"/>
</dbReference>